<proteinExistence type="predicted"/>
<dbReference type="STRING" id="1802579.A2310_00110"/>
<feature type="domain" description="Class II aldolase/adducin N-terminal" evidence="4">
    <location>
        <begin position="3"/>
        <end position="175"/>
    </location>
</feature>
<dbReference type="GO" id="GO:0046872">
    <property type="term" value="F:metal ion binding"/>
    <property type="evidence" value="ECO:0007669"/>
    <property type="project" value="UniProtKB-KW"/>
</dbReference>
<dbReference type="SMART" id="SM01007">
    <property type="entry name" value="Aldolase_II"/>
    <property type="match status" value="1"/>
</dbReference>
<name>A0A1F4SXD0_UNCSA</name>
<evidence type="ECO:0000256" key="3">
    <source>
        <dbReference type="SAM" id="MobiDB-lite"/>
    </source>
</evidence>
<dbReference type="Proteomes" id="UP000178417">
    <property type="component" value="Unassembled WGS sequence"/>
</dbReference>
<dbReference type="InterPro" id="IPR050197">
    <property type="entry name" value="Aldolase_class_II_sugar_metab"/>
</dbReference>
<dbReference type="GO" id="GO:0019323">
    <property type="term" value="P:pentose catabolic process"/>
    <property type="evidence" value="ECO:0007669"/>
    <property type="project" value="TreeGrafter"/>
</dbReference>
<comment type="caution">
    <text evidence="5">The sequence shown here is derived from an EMBL/GenBank/DDBJ whole genome shotgun (WGS) entry which is preliminary data.</text>
</comment>
<keyword evidence="2" id="KW-0456">Lyase</keyword>
<evidence type="ECO:0000256" key="2">
    <source>
        <dbReference type="ARBA" id="ARBA00023239"/>
    </source>
</evidence>
<protein>
    <recommendedName>
        <fullName evidence="4">Class II aldolase/adducin N-terminal domain-containing protein</fullName>
    </recommendedName>
</protein>
<dbReference type="Pfam" id="PF00596">
    <property type="entry name" value="Aldolase_II"/>
    <property type="match status" value="1"/>
</dbReference>
<feature type="region of interest" description="Disordered" evidence="3">
    <location>
        <begin position="180"/>
        <end position="217"/>
    </location>
</feature>
<keyword evidence="1" id="KW-0479">Metal-binding</keyword>
<dbReference type="SUPFAM" id="SSF53639">
    <property type="entry name" value="AraD/HMP-PK domain-like"/>
    <property type="match status" value="1"/>
</dbReference>
<dbReference type="PANTHER" id="PTHR22789:SF0">
    <property type="entry name" value="3-OXO-TETRONATE 4-PHOSPHATE DECARBOXYLASE-RELATED"/>
    <property type="match status" value="1"/>
</dbReference>
<dbReference type="GO" id="GO:0016832">
    <property type="term" value="F:aldehyde-lyase activity"/>
    <property type="evidence" value="ECO:0007669"/>
    <property type="project" value="TreeGrafter"/>
</dbReference>
<organism evidence="5 6">
    <name type="scientific">candidate division WOR-1 bacterium RIFOXYB2_FULL_37_13</name>
    <dbReference type="NCBI Taxonomy" id="1802579"/>
    <lineage>
        <taxon>Bacteria</taxon>
        <taxon>Bacillati</taxon>
        <taxon>Saganbacteria</taxon>
    </lineage>
</organism>
<dbReference type="EMBL" id="MEUB01000004">
    <property type="protein sequence ID" value="OGC25058.1"/>
    <property type="molecule type" value="Genomic_DNA"/>
</dbReference>
<accession>A0A1F4SXD0</accession>
<dbReference type="AlphaFoldDB" id="A0A1F4SXD0"/>
<dbReference type="GO" id="GO:0005829">
    <property type="term" value="C:cytosol"/>
    <property type="evidence" value="ECO:0007669"/>
    <property type="project" value="TreeGrafter"/>
</dbReference>
<gene>
    <name evidence="5" type="ORF">A2310_00110</name>
</gene>
<dbReference type="Gene3D" id="3.40.225.10">
    <property type="entry name" value="Class II aldolase/adducin N-terminal domain"/>
    <property type="match status" value="1"/>
</dbReference>
<dbReference type="InterPro" id="IPR001303">
    <property type="entry name" value="Aldolase_II/adducin_N"/>
</dbReference>
<dbReference type="PANTHER" id="PTHR22789">
    <property type="entry name" value="FUCULOSE PHOSPHATE ALDOLASE"/>
    <property type="match status" value="1"/>
</dbReference>
<evidence type="ECO:0000313" key="5">
    <source>
        <dbReference type="EMBL" id="OGC25058.1"/>
    </source>
</evidence>
<reference evidence="5 6" key="1">
    <citation type="journal article" date="2016" name="Nat. Commun.">
        <title>Thousands of microbial genomes shed light on interconnected biogeochemical processes in an aquifer system.</title>
        <authorList>
            <person name="Anantharaman K."/>
            <person name="Brown C.T."/>
            <person name="Hug L.A."/>
            <person name="Sharon I."/>
            <person name="Castelle C.J."/>
            <person name="Probst A.J."/>
            <person name="Thomas B.C."/>
            <person name="Singh A."/>
            <person name="Wilkins M.J."/>
            <person name="Karaoz U."/>
            <person name="Brodie E.L."/>
            <person name="Williams K.H."/>
            <person name="Hubbard S.S."/>
            <person name="Banfield J.F."/>
        </authorList>
    </citation>
    <scope>NUCLEOTIDE SEQUENCE [LARGE SCALE GENOMIC DNA]</scope>
</reference>
<evidence type="ECO:0000313" key="6">
    <source>
        <dbReference type="Proteomes" id="UP000178417"/>
    </source>
</evidence>
<sequence length="217" mass="24450">MFDQFKLVGRKMFEEGLVGSHCGSLSIRQGDKIIITRKNVMLSELDDDCFVEVPVAGDNNSEASAELLLHRSIYMGSTAKAVIHAKPVYAMAMAVHEEKINPLDFDAKNCLRYIPVIRVRDPLSIDELNRFLLPALKNGHPCSIIRGYGSFSIGNDLMEAYMYLSVAERACKIVNFSRSGESSYAKRDDKPKPQQRTFRSAIPPSIGVMDRSYRRKR</sequence>
<evidence type="ECO:0000259" key="4">
    <source>
        <dbReference type="SMART" id="SM01007"/>
    </source>
</evidence>
<evidence type="ECO:0000256" key="1">
    <source>
        <dbReference type="ARBA" id="ARBA00022723"/>
    </source>
</evidence>
<dbReference type="InterPro" id="IPR036409">
    <property type="entry name" value="Aldolase_II/adducin_N_sf"/>
</dbReference>